<feature type="compositionally biased region" description="Pro residues" evidence="1">
    <location>
        <begin position="61"/>
        <end position="92"/>
    </location>
</feature>
<dbReference type="AlphaFoldDB" id="A0A6A6TZH5"/>
<feature type="compositionally biased region" description="Basic and acidic residues" evidence="1">
    <location>
        <begin position="259"/>
        <end position="270"/>
    </location>
</feature>
<evidence type="ECO:0000313" key="3">
    <source>
        <dbReference type="EMBL" id="KAF2665242.1"/>
    </source>
</evidence>
<keyword evidence="2" id="KW-0812">Transmembrane</keyword>
<dbReference type="OrthoDB" id="3784821at2759"/>
<feature type="compositionally biased region" description="Low complexity" evidence="1">
    <location>
        <begin position="141"/>
        <end position="151"/>
    </location>
</feature>
<keyword evidence="2" id="KW-0472">Membrane</keyword>
<sequence length="270" mass="29170">MAAEMIEIPKKRGRPKKAEASPSIEIKMPKPTPKKAPVKPTIESKKTTTPKIKTKEVKITKPPPKSISPTPKPTTTPKPTPSPSTPKKPGPPAINSITTTPQPPPKPTHKSSPPPIFPTPSPPSHLVRPLYLSLPRSLPTLHANMSTSSTPPSKPTPKPHPDPRQPITLRTLNATAVDTSKHQLRNVLSATGLKVPSTPGVGRAHPGYNRALWRWTTIIASIPLFLASSWWLYERVELGKMQKEHPAVRAARAQAAAEEAERKGGSESAG</sequence>
<feature type="region of interest" description="Disordered" evidence="1">
    <location>
        <begin position="247"/>
        <end position="270"/>
    </location>
</feature>
<evidence type="ECO:0000256" key="1">
    <source>
        <dbReference type="SAM" id="MobiDB-lite"/>
    </source>
</evidence>
<organism evidence="3 4">
    <name type="scientific">Microthyrium microscopicum</name>
    <dbReference type="NCBI Taxonomy" id="703497"/>
    <lineage>
        <taxon>Eukaryota</taxon>
        <taxon>Fungi</taxon>
        <taxon>Dikarya</taxon>
        <taxon>Ascomycota</taxon>
        <taxon>Pezizomycotina</taxon>
        <taxon>Dothideomycetes</taxon>
        <taxon>Dothideomycetes incertae sedis</taxon>
        <taxon>Microthyriales</taxon>
        <taxon>Microthyriaceae</taxon>
        <taxon>Microthyrium</taxon>
    </lineage>
</organism>
<reference evidence="3" key="1">
    <citation type="journal article" date="2020" name="Stud. Mycol.">
        <title>101 Dothideomycetes genomes: a test case for predicting lifestyles and emergence of pathogens.</title>
        <authorList>
            <person name="Haridas S."/>
            <person name="Albert R."/>
            <person name="Binder M."/>
            <person name="Bloem J."/>
            <person name="Labutti K."/>
            <person name="Salamov A."/>
            <person name="Andreopoulos B."/>
            <person name="Baker S."/>
            <person name="Barry K."/>
            <person name="Bills G."/>
            <person name="Bluhm B."/>
            <person name="Cannon C."/>
            <person name="Castanera R."/>
            <person name="Culley D."/>
            <person name="Daum C."/>
            <person name="Ezra D."/>
            <person name="Gonzalez J."/>
            <person name="Henrissat B."/>
            <person name="Kuo A."/>
            <person name="Liang C."/>
            <person name="Lipzen A."/>
            <person name="Lutzoni F."/>
            <person name="Magnuson J."/>
            <person name="Mondo S."/>
            <person name="Nolan M."/>
            <person name="Ohm R."/>
            <person name="Pangilinan J."/>
            <person name="Park H.-J."/>
            <person name="Ramirez L."/>
            <person name="Alfaro M."/>
            <person name="Sun H."/>
            <person name="Tritt A."/>
            <person name="Yoshinaga Y."/>
            <person name="Zwiers L.-H."/>
            <person name="Turgeon B."/>
            <person name="Goodwin S."/>
            <person name="Spatafora J."/>
            <person name="Crous P."/>
            <person name="Grigoriev I."/>
        </authorList>
    </citation>
    <scope>NUCLEOTIDE SEQUENCE</scope>
    <source>
        <strain evidence="3">CBS 115976</strain>
    </source>
</reference>
<gene>
    <name evidence="3" type="ORF">BT63DRAFT_429156</name>
</gene>
<dbReference type="EMBL" id="MU004241">
    <property type="protein sequence ID" value="KAF2665242.1"/>
    <property type="molecule type" value="Genomic_DNA"/>
</dbReference>
<accession>A0A6A6TZH5</accession>
<keyword evidence="4" id="KW-1185">Reference proteome</keyword>
<keyword evidence="2" id="KW-1133">Transmembrane helix</keyword>
<dbReference type="Proteomes" id="UP000799302">
    <property type="component" value="Unassembled WGS sequence"/>
</dbReference>
<protein>
    <submittedName>
        <fullName evidence="3">Uncharacterized protein</fullName>
    </submittedName>
</protein>
<feature type="compositionally biased region" description="Pro residues" evidence="1">
    <location>
        <begin position="101"/>
        <end position="123"/>
    </location>
</feature>
<feature type="region of interest" description="Disordered" evidence="1">
    <location>
        <begin position="141"/>
        <end position="167"/>
    </location>
</feature>
<evidence type="ECO:0000256" key="2">
    <source>
        <dbReference type="SAM" id="Phobius"/>
    </source>
</evidence>
<feature type="compositionally biased region" description="Low complexity" evidence="1">
    <location>
        <begin position="248"/>
        <end position="257"/>
    </location>
</feature>
<name>A0A6A6TZH5_9PEZI</name>
<feature type="region of interest" description="Disordered" evidence="1">
    <location>
        <begin position="1"/>
        <end position="128"/>
    </location>
</feature>
<feature type="transmembrane region" description="Helical" evidence="2">
    <location>
        <begin position="212"/>
        <end position="233"/>
    </location>
</feature>
<evidence type="ECO:0000313" key="4">
    <source>
        <dbReference type="Proteomes" id="UP000799302"/>
    </source>
</evidence>
<proteinExistence type="predicted"/>